<sequence>MELIEAVKFAVEKALKLGADQADAYASKTYENSIQATNDKIGGIRDRRATSEKIEGLGVRVAVGKSVAYAYTTILEEDSIIEAIKTAIKLAKVKEPDPDFKSLPSVKPPAKVEGIFDESIITPPVDEAFEQVRQVLSQAMEANPNFNTVISGYSFAWAERAIANSLGVEVSFKESMTSTGVYIIGEKEGLRSLGGKSEESRALKEVDIEKCAEEAIKYAKIGLNKAKIEAGEKTIIFQPEALVGLINYAFIKAVNAYNVQEGKSYLTGKLGSQVASEKLTIIDDGTLTKGLMTTPVDGEGVPSQRNIIIEKGVLKSYLYDSYTAFKDNRESTGNASRQFRSAVTVAPRNHIISGEVVKKDELIGDVKEGLLVRGVMGAHSTNIATGAFSVLANPAYVIQNGEIIGQIKGCMIAGTFQELLMKYAAQGDDVVQKGFLVAPSIKFEGVRIAL</sequence>
<comment type="caution">
    <text evidence="4">The sequence shown here is derived from an EMBL/GenBank/DDBJ whole genome shotgun (WGS) entry which is preliminary data.</text>
</comment>
<dbReference type="Pfam" id="PF01523">
    <property type="entry name" value="PmbA_TldD_1st"/>
    <property type="match status" value="1"/>
</dbReference>
<evidence type="ECO:0000259" key="1">
    <source>
        <dbReference type="Pfam" id="PF01523"/>
    </source>
</evidence>
<evidence type="ECO:0008006" key="6">
    <source>
        <dbReference type="Google" id="ProtNLM"/>
    </source>
</evidence>
<dbReference type="InterPro" id="IPR047657">
    <property type="entry name" value="PmbA"/>
</dbReference>
<proteinExistence type="predicted"/>
<dbReference type="PANTHER" id="PTHR43421:SF1">
    <property type="entry name" value="METALLOPROTEASE PMBA"/>
    <property type="match status" value="1"/>
</dbReference>
<evidence type="ECO:0000259" key="2">
    <source>
        <dbReference type="Pfam" id="PF19289"/>
    </source>
</evidence>
<name>A0A497F685_9CREN</name>
<organism evidence="4 5">
    <name type="scientific">Thermoproteota archaeon</name>
    <dbReference type="NCBI Taxonomy" id="2056631"/>
    <lineage>
        <taxon>Archaea</taxon>
        <taxon>Thermoproteota</taxon>
    </lineage>
</organism>
<dbReference type="AlphaFoldDB" id="A0A497F685"/>
<dbReference type="SUPFAM" id="SSF111283">
    <property type="entry name" value="Putative modulator of DNA gyrase, PmbA/TldD"/>
    <property type="match status" value="1"/>
</dbReference>
<reference evidence="4 5" key="1">
    <citation type="submission" date="2018-06" db="EMBL/GenBank/DDBJ databases">
        <title>Extensive metabolic versatility and redundancy in microbially diverse, dynamic hydrothermal sediments.</title>
        <authorList>
            <person name="Dombrowski N."/>
            <person name="Teske A."/>
            <person name="Baker B.J."/>
        </authorList>
    </citation>
    <scope>NUCLEOTIDE SEQUENCE [LARGE SCALE GENOMIC DNA]</scope>
    <source>
        <strain evidence="4">B20_G2</strain>
    </source>
</reference>
<feature type="domain" description="Metalloprotease TldD/E N-terminal" evidence="1">
    <location>
        <begin position="22"/>
        <end position="91"/>
    </location>
</feature>
<dbReference type="InterPro" id="IPR036059">
    <property type="entry name" value="TldD/PmbA_sf"/>
</dbReference>
<evidence type="ECO:0000259" key="3">
    <source>
        <dbReference type="Pfam" id="PF19290"/>
    </source>
</evidence>
<evidence type="ECO:0000313" key="5">
    <source>
        <dbReference type="Proteomes" id="UP000269499"/>
    </source>
</evidence>
<dbReference type="InterPro" id="IPR035068">
    <property type="entry name" value="TldD/PmbA_N"/>
</dbReference>
<dbReference type="Proteomes" id="UP000269499">
    <property type="component" value="Unassembled WGS sequence"/>
</dbReference>
<evidence type="ECO:0000313" key="4">
    <source>
        <dbReference type="EMBL" id="RLE55174.1"/>
    </source>
</evidence>
<accession>A0A497F685</accession>
<dbReference type="InterPro" id="IPR045569">
    <property type="entry name" value="Metalloprtase-TldD/E_C"/>
</dbReference>
<gene>
    <name evidence="4" type="ORF">DRJ26_01090</name>
</gene>
<dbReference type="Gene3D" id="3.30.2290.10">
    <property type="entry name" value="PmbA/TldD superfamily"/>
    <property type="match status" value="1"/>
</dbReference>
<protein>
    <recommendedName>
        <fullName evidence="6">TldD/PmbA family protein</fullName>
    </recommendedName>
</protein>
<feature type="domain" description="Metalloprotease TldD/E C-terminal" evidence="2">
    <location>
        <begin position="231"/>
        <end position="449"/>
    </location>
</feature>
<dbReference type="Pfam" id="PF19289">
    <property type="entry name" value="PmbA_TldD_3rd"/>
    <property type="match status" value="1"/>
</dbReference>
<dbReference type="PANTHER" id="PTHR43421">
    <property type="entry name" value="METALLOPROTEASE PMBA"/>
    <property type="match status" value="1"/>
</dbReference>
<dbReference type="EMBL" id="QMRA01000010">
    <property type="protein sequence ID" value="RLE55174.1"/>
    <property type="molecule type" value="Genomic_DNA"/>
</dbReference>
<dbReference type="GO" id="GO:0005829">
    <property type="term" value="C:cytosol"/>
    <property type="evidence" value="ECO:0007669"/>
    <property type="project" value="TreeGrafter"/>
</dbReference>
<dbReference type="GO" id="GO:0006508">
    <property type="term" value="P:proteolysis"/>
    <property type="evidence" value="ECO:0007669"/>
    <property type="project" value="InterPro"/>
</dbReference>
<feature type="domain" description="Metalloprotease TldD/E central" evidence="3">
    <location>
        <begin position="121"/>
        <end position="221"/>
    </location>
</feature>
<dbReference type="InterPro" id="IPR002510">
    <property type="entry name" value="Metalloprtase-TldD/E_N"/>
</dbReference>
<dbReference type="InterPro" id="IPR045570">
    <property type="entry name" value="Metalloprtase-TldD/E_cen_dom"/>
</dbReference>
<dbReference type="GO" id="GO:0008237">
    <property type="term" value="F:metallopeptidase activity"/>
    <property type="evidence" value="ECO:0007669"/>
    <property type="project" value="InterPro"/>
</dbReference>
<dbReference type="Pfam" id="PF19290">
    <property type="entry name" value="PmbA_TldD_2nd"/>
    <property type="match status" value="1"/>
</dbReference>